<feature type="binding site" evidence="1">
    <location>
        <position position="26"/>
    </location>
    <ligand>
        <name>a divalent metal cation</name>
        <dbReference type="ChEBI" id="CHEBI:60240"/>
        <label>1</label>
    </ligand>
</feature>
<keyword evidence="2" id="KW-0378">Hydrolase</keyword>
<dbReference type="InParanoid" id="I7M3J9"/>
<dbReference type="OrthoDB" id="6079689at2759"/>
<feature type="binding site" evidence="1">
    <location>
        <position position="111"/>
    </location>
    <ligand>
        <name>a divalent metal cation</name>
        <dbReference type="ChEBI" id="CHEBI:60240"/>
        <label>1</label>
    </ligand>
</feature>
<proteinExistence type="predicted"/>
<evidence type="ECO:0000313" key="2">
    <source>
        <dbReference type="EMBL" id="EAS03279.1"/>
    </source>
</evidence>
<dbReference type="HOGENOM" id="CLU_031506_0_0_1"/>
<keyword evidence="3" id="KW-1185">Reference proteome</keyword>
<dbReference type="SUPFAM" id="SSF51556">
    <property type="entry name" value="Metallo-dependent hydrolases"/>
    <property type="match status" value="1"/>
</dbReference>
<accession>I7M3J9</accession>
<dbReference type="PANTHER" id="PTHR47176">
    <property type="entry name" value="OSJNBA0020J04.13 PROTEIN"/>
    <property type="match status" value="1"/>
</dbReference>
<evidence type="ECO:0000256" key="1">
    <source>
        <dbReference type="PIRSR" id="PIRSR005902-1"/>
    </source>
</evidence>
<dbReference type="Pfam" id="PF01026">
    <property type="entry name" value="TatD_DNase"/>
    <property type="match status" value="1"/>
</dbReference>
<dbReference type="OMA" id="VSCATHE"/>
<organism evidence="2 3">
    <name type="scientific">Tetrahymena thermophila (strain SB210)</name>
    <dbReference type="NCBI Taxonomy" id="312017"/>
    <lineage>
        <taxon>Eukaryota</taxon>
        <taxon>Sar</taxon>
        <taxon>Alveolata</taxon>
        <taxon>Ciliophora</taxon>
        <taxon>Intramacronucleata</taxon>
        <taxon>Oligohymenophorea</taxon>
        <taxon>Hymenostomatida</taxon>
        <taxon>Tetrahymenina</taxon>
        <taxon>Tetrahymenidae</taxon>
        <taxon>Tetrahymena</taxon>
    </lineage>
</organism>
<dbReference type="PIRSF" id="PIRSF005902">
    <property type="entry name" value="DNase_TatD"/>
    <property type="match status" value="1"/>
</dbReference>
<name>I7M3J9_TETTS</name>
<dbReference type="KEGG" id="tet:TTHERM_00537140"/>
<dbReference type="InterPro" id="IPR032466">
    <property type="entry name" value="Metal_Hydrolase"/>
</dbReference>
<dbReference type="STRING" id="312017.I7M3J9"/>
<protein>
    <submittedName>
        <fullName evidence="2">TatD family hydrolase</fullName>
    </submittedName>
</protein>
<feature type="binding site" evidence="1">
    <location>
        <position position="24"/>
    </location>
    <ligand>
        <name>a divalent metal cation</name>
        <dbReference type="ChEBI" id="CHEBI:60240"/>
        <label>1</label>
    </ligand>
</feature>
<dbReference type="EMBL" id="GG662495">
    <property type="protein sequence ID" value="EAS03279.1"/>
    <property type="molecule type" value="Genomic_DNA"/>
</dbReference>
<dbReference type="GO" id="GO:0046872">
    <property type="term" value="F:metal ion binding"/>
    <property type="evidence" value="ECO:0007669"/>
    <property type="project" value="UniProtKB-KW"/>
</dbReference>
<reference evidence="3" key="1">
    <citation type="journal article" date="2006" name="PLoS Biol.">
        <title>Macronuclear genome sequence of the ciliate Tetrahymena thermophila, a model eukaryote.</title>
        <authorList>
            <person name="Eisen J.A."/>
            <person name="Coyne R.S."/>
            <person name="Wu M."/>
            <person name="Wu D."/>
            <person name="Thiagarajan M."/>
            <person name="Wortman J.R."/>
            <person name="Badger J.H."/>
            <person name="Ren Q."/>
            <person name="Amedeo P."/>
            <person name="Jones K.M."/>
            <person name="Tallon L.J."/>
            <person name="Delcher A.L."/>
            <person name="Salzberg S.L."/>
            <person name="Silva J.C."/>
            <person name="Haas B.J."/>
            <person name="Majoros W.H."/>
            <person name="Farzad M."/>
            <person name="Carlton J.M."/>
            <person name="Smith R.K. Jr."/>
            <person name="Garg J."/>
            <person name="Pearlman R.E."/>
            <person name="Karrer K.M."/>
            <person name="Sun L."/>
            <person name="Manning G."/>
            <person name="Elde N.C."/>
            <person name="Turkewitz A.P."/>
            <person name="Asai D.J."/>
            <person name="Wilkes D.E."/>
            <person name="Wang Y."/>
            <person name="Cai H."/>
            <person name="Collins K."/>
            <person name="Stewart B.A."/>
            <person name="Lee S.R."/>
            <person name="Wilamowska K."/>
            <person name="Weinberg Z."/>
            <person name="Ruzzo W.L."/>
            <person name="Wloga D."/>
            <person name="Gaertig J."/>
            <person name="Frankel J."/>
            <person name="Tsao C.-C."/>
            <person name="Gorovsky M.A."/>
            <person name="Keeling P.J."/>
            <person name="Waller R.F."/>
            <person name="Patron N.J."/>
            <person name="Cherry J.M."/>
            <person name="Stover N.A."/>
            <person name="Krieger C.J."/>
            <person name="del Toro C."/>
            <person name="Ryder H.F."/>
            <person name="Williamson S.C."/>
            <person name="Barbeau R.A."/>
            <person name="Hamilton E.P."/>
            <person name="Orias E."/>
        </authorList>
    </citation>
    <scope>NUCLEOTIDE SEQUENCE [LARGE SCALE GENOMIC DNA]</scope>
    <source>
        <strain evidence="3">SB210</strain>
    </source>
</reference>
<dbReference type="AlphaFoldDB" id="I7M3J9"/>
<dbReference type="PANTHER" id="PTHR47176:SF1">
    <property type="entry name" value="OS04G0577500 PROTEIN"/>
    <property type="match status" value="1"/>
</dbReference>
<keyword evidence="1" id="KW-0479">Metal-binding</keyword>
<dbReference type="CDD" id="cd01310">
    <property type="entry name" value="TatD_DNAse"/>
    <property type="match status" value="1"/>
</dbReference>
<evidence type="ECO:0000313" key="3">
    <source>
        <dbReference type="Proteomes" id="UP000009168"/>
    </source>
</evidence>
<dbReference type="Gene3D" id="3.20.20.140">
    <property type="entry name" value="Metal-dependent hydrolases"/>
    <property type="match status" value="1"/>
</dbReference>
<sequence length="299" mass="35125">MEEIKTNLQNKENMENFYPIIDSHTHLLDYTESQLEIILENASKANVKHIMNNCCVEADFIKIQPILKKYKDNFILNSYGLHPWWLNQRSPNWLENLREYLEKDPNSQVGEIGLDQLKYDQTSKEEQIEILEKQLELGIELDRVISVHCVRAQPEMQKVFKKYFKDPKKKTVNIIMHSYSGNKEMTKGYLKLNANIYFSLSQGIIRKPEFLQVIPLENILVESDGPYQLCEKEVSDSGLFSEKDFITNQNNLIPKLEKINEPRFCHSLIEFLAKLHNKSRQEIAQIVYTNSLKAFRLIK</sequence>
<dbReference type="GeneID" id="7842668"/>
<feature type="binding site" evidence="1">
    <location>
        <position position="224"/>
    </location>
    <ligand>
        <name>a divalent metal cation</name>
        <dbReference type="ChEBI" id="CHEBI:60240"/>
        <label>1</label>
    </ligand>
</feature>
<dbReference type="Proteomes" id="UP000009168">
    <property type="component" value="Unassembled WGS sequence"/>
</dbReference>
<dbReference type="InterPro" id="IPR001130">
    <property type="entry name" value="TatD-like"/>
</dbReference>
<dbReference type="GO" id="GO:0016788">
    <property type="term" value="F:hydrolase activity, acting on ester bonds"/>
    <property type="evidence" value="ECO:0007669"/>
    <property type="project" value="InterPro"/>
</dbReference>
<dbReference type="RefSeq" id="XP_001023524.1">
    <property type="nucleotide sequence ID" value="XM_001023524.3"/>
</dbReference>
<dbReference type="eggNOG" id="KOG3020">
    <property type="taxonomic scope" value="Eukaryota"/>
</dbReference>
<feature type="binding site" evidence="1">
    <location>
        <position position="148"/>
    </location>
    <ligand>
        <name>a divalent metal cation</name>
        <dbReference type="ChEBI" id="CHEBI:60240"/>
        <label>2</label>
    </ligand>
</feature>
<feature type="binding site" evidence="1">
    <location>
        <position position="177"/>
    </location>
    <ligand>
        <name>a divalent metal cation</name>
        <dbReference type="ChEBI" id="CHEBI:60240"/>
        <label>2</label>
    </ligand>
</feature>
<gene>
    <name evidence="2" type="ORF">TTHERM_00537140</name>
</gene>